<evidence type="ECO:0000313" key="4">
    <source>
        <dbReference type="Proteomes" id="UP000308768"/>
    </source>
</evidence>
<evidence type="ECO:0000256" key="1">
    <source>
        <dbReference type="SAM" id="MobiDB-lite"/>
    </source>
</evidence>
<reference evidence="3 4" key="1">
    <citation type="submission" date="2017-03" db="EMBL/GenBank/DDBJ databases">
        <title>Genomes of endolithic fungi from Antarctica.</title>
        <authorList>
            <person name="Coleine C."/>
            <person name="Masonjones S."/>
            <person name="Stajich J.E."/>
        </authorList>
    </citation>
    <scope>NUCLEOTIDE SEQUENCE [LARGE SCALE GENOMIC DNA]</scope>
    <source>
        <strain evidence="3 4">CCFEE 5187</strain>
    </source>
</reference>
<feature type="compositionally biased region" description="Low complexity" evidence="1">
    <location>
        <begin position="538"/>
        <end position="563"/>
    </location>
</feature>
<dbReference type="Proteomes" id="UP000308768">
    <property type="component" value="Unassembled WGS sequence"/>
</dbReference>
<feature type="domain" description="DUF6697" evidence="2">
    <location>
        <begin position="360"/>
        <end position="498"/>
    </location>
</feature>
<evidence type="ECO:0000259" key="2">
    <source>
        <dbReference type="Pfam" id="PF20411"/>
    </source>
</evidence>
<keyword evidence="4" id="KW-1185">Reference proteome</keyword>
<name>A0A4U0XV78_9PEZI</name>
<dbReference type="EMBL" id="NAJN01000018">
    <property type="protein sequence ID" value="TKA81650.1"/>
    <property type="molecule type" value="Genomic_DNA"/>
</dbReference>
<dbReference type="AlphaFoldDB" id="A0A4U0XV78"/>
<evidence type="ECO:0000313" key="3">
    <source>
        <dbReference type="EMBL" id="TKA81650.1"/>
    </source>
</evidence>
<feature type="region of interest" description="Disordered" evidence="1">
    <location>
        <begin position="538"/>
        <end position="564"/>
    </location>
</feature>
<dbReference type="OrthoDB" id="5427977at2759"/>
<dbReference type="Pfam" id="PF20411">
    <property type="entry name" value="DUF6697"/>
    <property type="match status" value="1"/>
</dbReference>
<dbReference type="InterPro" id="IPR046520">
    <property type="entry name" value="DUF6697"/>
</dbReference>
<protein>
    <recommendedName>
        <fullName evidence="2">DUF6697 domain-containing protein</fullName>
    </recommendedName>
</protein>
<comment type="caution">
    <text evidence="3">The sequence shown here is derived from an EMBL/GenBank/DDBJ whole genome shotgun (WGS) entry which is preliminary data.</text>
</comment>
<organism evidence="3 4">
    <name type="scientific">Cryomyces minteri</name>
    <dbReference type="NCBI Taxonomy" id="331657"/>
    <lineage>
        <taxon>Eukaryota</taxon>
        <taxon>Fungi</taxon>
        <taxon>Dikarya</taxon>
        <taxon>Ascomycota</taxon>
        <taxon>Pezizomycotina</taxon>
        <taxon>Dothideomycetes</taxon>
        <taxon>Dothideomycetes incertae sedis</taxon>
        <taxon>Cryomyces</taxon>
    </lineage>
</organism>
<sequence length="647" mass="71472">MEQQNLAHVQALKRNLREGPHASFGDCITDEEEISSDQVSGPGIDFTYLMGSKAIKRHWITLISSRLLDGSQITRNTVILTDPSKYTHTSKMPGLSKVNHRASGASNKAQCPGGFNDFGGPLPTRFNPAVPEFQPSPTAHDLRKKDLDKSPAQIDGETLATRVKLLMQLKELEEPSIAIATQGYAISEDPFQKMIRLREALLAKVAKVEHEVDELKRDVCEVTDAEKMYMKEAETARSVVAQLRKPHLDSPGNVIEGGAIISKESVVTEKCADTIEGPIKNISPHLRGRKAKPASVSSVTTMSTEGETKATLNDVVFSVEDLAITAVTKQAPWQPLAIRNPPALSANILNCIPATATMQTFTFEFLQATLGGTQWSPGFYFVPSTTATKGLLPGRTYWLLNREYEPFLPKAPGDHGAKLTAFFNEIVEGAQDSPDEDSYLNVPVFICAGADRYAYYGAYSQLRLSDRLDFDRMQEVVPHEVKMFVLINPRYWADQLSDPNRPAWVTRALKEHFWPPPTYGGPLPIGSSSSSALPVVNPVNPTTPALSTHGTTAQGTTTPPQDAATRKAAADARILRALRQHARTLRKWEAETATRAQSLSRESLLLAMQREDAAEKPGLRLWWEYLEAVGWKEEFFGELVTLVREKE</sequence>
<accession>A0A4U0XV78</accession>
<proteinExistence type="predicted"/>
<gene>
    <name evidence="3" type="ORF">B0A49_00537</name>
</gene>